<dbReference type="Proteomes" id="UP001473302">
    <property type="component" value="Unassembled WGS sequence"/>
</dbReference>
<sequence>MQKDFKVYILKENLKSSRHMKSTIARAPETHYDFTFLKQHIQDSFVSITQYATFKKRTHTENPELERVLNIKQ</sequence>
<organism evidence="1 2">
    <name type="scientific">Mucor flavus</name>
    <dbReference type="NCBI Taxonomy" id="439312"/>
    <lineage>
        <taxon>Eukaryota</taxon>
        <taxon>Fungi</taxon>
        <taxon>Fungi incertae sedis</taxon>
        <taxon>Mucoromycota</taxon>
        <taxon>Mucoromycotina</taxon>
        <taxon>Mucoromycetes</taxon>
        <taxon>Mucorales</taxon>
        <taxon>Mucorineae</taxon>
        <taxon>Mucoraceae</taxon>
        <taxon>Mucor</taxon>
    </lineage>
</organism>
<evidence type="ECO:0000313" key="2">
    <source>
        <dbReference type="Proteomes" id="UP001473302"/>
    </source>
</evidence>
<evidence type="ECO:0000313" key="1">
    <source>
        <dbReference type="EMBL" id="GAA5811846.1"/>
    </source>
</evidence>
<protein>
    <submittedName>
        <fullName evidence="1">Uncharacterized protein</fullName>
    </submittedName>
</protein>
<proteinExistence type="predicted"/>
<comment type="caution">
    <text evidence="1">The sequence shown here is derived from an EMBL/GenBank/DDBJ whole genome shotgun (WGS) entry which is preliminary data.</text>
</comment>
<dbReference type="EMBL" id="BAABUK010000011">
    <property type="protein sequence ID" value="GAA5811846.1"/>
    <property type="molecule type" value="Genomic_DNA"/>
</dbReference>
<gene>
    <name evidence="1" type="ORF">MFLAVUS_005292</name>
</gene>
<accession>A0ABP9YYB1</accession>
<keyword evidence="2" id="KW-1185">Reference proteome</keyword>
<name>A0ABP9YYB1_9FUNG</name>
<reference evidence="1 2" key="1">
    <citation type="submission" date="2024-04" db="EMBL/GenBank/DDBJ databases">
        <title>genome sequences of Mucor flavus KT1a and Helicostylum pulchrum KT1b strains isolated from the surface of a dry-aged beef.</title>
        <authorList>
            <person name="Toyotome T."/>
            <person name="Hosono M."/>
            <person name="Torimaru M."/>
            <person name="Fukuda K."/>
            <person name="Mikami N."/>
        </authorList>
    </citation>
    <scope>NUCLEOTIDE SEQUENCE [LARGE SCALE GENOMIC DNA]</scope>
    <source>
        <strain evidence="1 2">KT1a</strain>
    </source>
</reference>